<evidence type="ECO:0000256" key="2">
    <source>
        <dbReference type="ARBA" id="ARBA00022737"/>
    </source>
</evidence>
<feature type="region of interest" description="Disordered" evidence="3">
    <location>
        <begin position="717"/>
        <end position="847"/>
    </location>
</feature>
<evidence type="ECO:0000256" key="3">
    <source>
        <dbReference type="SAM" id="MobiDB-lite"/>
    </source>
</evidence>
<dbReference type="Proteomes" id="UP000827284">
    <property type="component" value="Unassembled WGS sequence"/>
</dbReference>
<evidence type="ECO:0000259" key="4">
    <source>
        <dbReference type="PROSITE" id="PS50097"/>
    </source>
</evidence>
<dbReference type="EMBL" id="BQFW01000004">
    <property type="protein sequence ID" value="GJJ70832.1"/>
    <property type="molecule type" value="Genomic_DNA"/>
</dbReference>
<reference evidence="5" key="2">
    <citation type="journal article" date="2022" name="Microbiol. Resour. Announc.">
        <title>Whole-Genome Sequence of Entomortierella parvispora E1425, a Mucoromycotan Fungus Associated with Burkholderiaceae-Related Endosymbiotic Bacteria.</title>
        <authorList>
            <person name="Herlambang A."/>
            <person name="Guo Y."/>
            <person name="Takashima Y."/>
            <person name="Narisawa K."/>
            <person name="Ohta H."/>
            <person name="Nishizawa T."/>
        </authorList>
    </citation>
    <scope>NUCLEOTIDE SEQUENCE</scope>
    <source>
        <strain evidence="5">E1425</strain>
    </source>
</reference>
<evidence type="ECO:0000256" key="1">
    <source>
        <dbReference type="ARBA" id="ARBA00022441"/>
    </source>
</evidence>
<feature type="compositionally biased region" description="Pro residues" evidence="3">
    <location>
        <begin position="783"/>
        <end position="799"/>
    </location>
</feature>
<dbReference type="PROSITE" id="PS50097">
    <property type="entry name" value="BTB"/>
    <property type="match status" value="1"/>
</dbReference>
<protein>
    <recommendedName>
        <fullName evidence="4">BTB domain-containing protein</fullName>
    </recommendedName>
</protein>
<feature type="domain" description="BTB" evidence="4">
    <location>
        <begin position="499"/>
        <end position="582"/>
    </location>
</feature>
<dbReference type="OrthoDB" id="10001928at2759"/>
<dbReference type="AlphaFoldDB" id="A0A9P3H6V9"/>
<sequence>MPAPSHGLQSISDLTTTSRITTGDIPAPLVGATMTIVDDKLYLFGGRLIPNRQMTNALYILNLNDFHWQNVSDIVNVPPTREIGDPGAEDENEMGAPPTERYFHSANAYKNTIVFFGGMGPTSATKTDGQPQELAVFDDVKVLDLELLQWRHVHIPTSEHSPKPRYAHLSSISGSKLVIIGGQDITNQYVEQVSVLDLESWQWVTSLTFNRHCGSYRSIAVSGSGKGSSVPLIGSDLEPGSPTLSPTLATSSDGFPTSYLRKTPSNASLHYTPSLRKSNSNLGGLAKKNGAMSRLSTGSSVQASVGSGDQRSSMYRLSHIASAPVQVQQEEHPVYIYSNFNFTDVKRELQVLNPPSFGFQDHSQSMTGNLLPPGLRFPTGAITGQHLLLSGTYLTNTQQSFSIWSLNLSSLVWTRIDTGTVFSSGSWNRGLLLEHSNAYLVFGNKNRSLSEDYQNRQTNFEHVSIVDLEAFGIYTHPPTTMTQTAQELGLTLLSEASMADFEILTQDGQRIPVNSAILSTRWPYFGALLREQEEQEAAQCKLENREYDPTMSSMRTLSLPEPFPVVLAFLQYLYTDHLVTAQQHHAQVLSQLLLLADMYGLDRLRDLATHALHQMLNMSTAAMVYETAALSQQTGLQIRSLKVMIAAKKMLQQQQLKLQQQQAMSQSISANNAWQSAEGPNVYHPNMSEDHQGQGPYSSYISSVGQASPGYMSQQQNIHGLFQPSPPPPLSPTSINGPPSPDFNRLSIHGAQGSTALPHPMVRNRGSLMGSMAPQHWNTEPLTAPPVAPPPSTAIPSPPASATSTKTSFFSFSKKDKHKDGTATASIISSSGASTRSGSSGNTAKNQRVPAFASMGLVPAMTVSSDGASVRSGKSNKSVESEQSLADKKKADEQRKKEVLEKLMDNYTMVGGGGFGAGIGFR</sequence>
<dbReference type="SUPFAM" id="SSF117281">
    <property type="entry name" value="Kelch motif"/>
    <property type="match status" value="1"/>
</dbReference>
<reference evidence="5" key="1">
    <citation type="submission" date="2021-11" db="EMBL/GenBank/DDBJ databases">
        <authorList>
            <person name="Herlambang A."/>
            <person name="Guo Y."/>
            <person name="Takashima Y."/>
            <person name="Nishizawa T."/>
        </authorList>
    </citation>
    <scope>NUCLEOTIDE SEQUENCE</scope>
    <source>
        <strain evidence="5">E1425</strain>
    </source>
</reference>
<proteinExistence type="predicted"/>
<dbReference type="Gene3D" id="2.120.10.80">
    <property type="entry name" value="Kelch-type beta propeller"/>
    <property type="match status" value="1"/>
</dbReference>
<feature type="compositionally biased region" description="Low complexity" evidence="3">
    <location>
        <begin position="800"/>
        <end position="812"/>
    </location>
</feature>
<feature type="region of interest" description="Disordered" evidence="3">
    <location>
        <begin position="864"/>
        <end position="894"/>
    </location>
</feature>
<keyword evidence="1" id="KW-0880">Kelch repeat</keyword>
<dbReference type="Pfam" id="PF00651">
    <property type="entry name" value="BTB"/>
    <property type="match status" value="1"/>
</dbReference>
<dbReference type="Pfam" id="PF24681">
    <property type="entry name" value="Kelch_KLHDC2_KLHL20_DRC7"/>
    <property type="match status" value="1"/>
</dbReference>
<dbReference type="GO" id="GO:0005829">
    <property type="term" value="C:cytosol"/>
    <property type="evidence" value="ECO:0007669"/>
    <property type="project" value="TreeGrafter"/>
</dbReference>
<evidence type="ECO:0000313" key="6">
    <source>
        <dbReference type="Proteomes" id="UP000827284"/>
    </source>
</evidence>
<dbReference type="SMART" id="SM00225">
    <property type="entry name" value="BTB"/>
    <property type="match status" value="1"/>
</dbReference>
<organism evidence="5 6">
    <name type="scientific">Entomortierella parvispora</name>
    <dbReference type="NCBI Taxonomy" id="205924"/>
    <lineage>
        <taxon>Eukaryota</taxon>
        <taxon>Fungi</taxon>
        <taxon>Fungi incertae sedis</taxon>
        <taxon>Mucoromycota</taxon>
        <taxon>Mortierellomycotina</taxon>
        <taxon>Mortierellomycetes</taxon>
        <taxon>Mortierellales</taxon>
        <taxon>Mortierellaceae</taxon>
        <taxon>Entomortierella</taxon>
    </lineage>
</organism>
<feature type="compositionally biased region" description="Polar residues" evidence="3">
    <location>
        <begin position="864"/>
        <end position="876"/>
    </location>
</feature>
<name>A0A9P3H6V9_9FUNG</name>
<dbReference type="InterPro" id="IPR015915">
    <property type="entry name" value="Kelch-typ_b-propeller"/>
</dbReference>
<dbReference type="InterPro" id="IPR011333">
    <property type="entry name" value="SKP1/BTB/POZ_sf"/>
</dbReference>
<feature type="compositionally biased region" description="Low complexity" evidence="3">
    <location>
        <begin position="822"/>
        <end position="844"/>
    </location>
</feature>
<dbReference type="PANTHER" id="PTHR43503">
    <property type="entry name" value="MCG48959-RELATED"/>
    <property type="match status" value="1"/>
</dbReference>
<dbReference type="InterPro" id="IPR000210">
    <property type="entry name" value="BTB/POZ_dom"/>
</dbReference>
<accession>A0A9P3H6V9</accession>
<comment type="caution">
    <text evidence="5">The sequence shown here is derived from an EMBL/GenBank/DDBJ whole genome shotgun (WGS) entry which is preliminary data.</text>
</comment>
<dbReference type="GO" id="GO:0005739">
    <property type="term" value="C:mitochondrion"/>
    <property type="evidence" value="ECO:0007669"/>
    <property type="project" value="TreeGrafter"/>
</dbReference>
<evidence type="ECO:0000313" key="5">
    <source>
        <dbReference type="EMBL" id="GJJ70832.1"/>
    </source>
</evidence>
<keyword evidence="6" id="KW-1185">Reference proteome</keyword>
<gene>
    <name evidence="5" type="ORF">EMPS_03182</name>
</gene>
<dbReference type="SUPFAM" id="SSF54695">
    <property type="entry name" value="POZ domain"/>
    <property type="match status" value="1"/>
</dbReference>
<keyword evidence="2" id="KW-0677">Repeat</keyword>
<dbReference type="GO" id="GO:0045454">
    <property type="term" value="P:cell redox homeostasis"/>
    <property type="evidence" value="ECO:0007669"/>
    <property type="project" value="TreeGrafter"/>
</dbReference>
<dbReference type="PANTHER" id="PTHR43503:SF2">
    <property type="entry name" value="NEGATIVE REGULATOR OF SPORULATION MDS3-RELATED"/>
    <property type="match status" value="1"/>
</dbReference>
<dbReference type="Gene3D" id="3.30.710.10">
    <property type="entry name" value="Potassium Channel Kv1.1, Chain A"/>
    <property type="match status" value="1"/>
</dbReference>
<feature type="compositionally biased region" description="Basic and acidic residues" evidence="3">
    <location>
        <begin position="877"/>
        <end position="894"/>
    </location>
</feature>